<evidence type="ECO:0000313" key="4">
    <source>
        <dbReference type="EMBL" id="MET4578631.1"/>
    </source>
</evidence>
<protein>
    <submittedName>
        <fullName evidence="4">Ankyrin repeat protein</fullName>
    </submittedName>
</protein>
<dbReference type="SMART" id="SM00248">
    <property type="entry name" value="ANK"/>
    <property type="match status" value="4"/>
</dbReference>
<dbReference type="PANTHER" id="PTHR24166:SF48">
    <property type="entry name" value="PROTEIN VAPYRIN"/>
    <property type="match status" value="1"/>
</dbReference>
<reference evidence="4 5" key="1">
    <citation type="submission" date="2024-06" db="EMBL/GenBank/DDBJ databases">
        <title>Sorghum-associated microbial communities from plants grown in Nebraska, USA.</title>
        <authorList>
            <person name="Schachtman D."/>
        </authorList>
    </citation>
    <scope>NUCLEOTIDE SEQUENCE [LARGE SCALE GENOMIC DNA]</scope>
    <source>
        <strain evidence="4 5">2709</strain>
    </source>
</reference>
<sequence>MTKFSPSEIRNDSLLEESTHQSAKSVVAASSQIPGFKSEKVIGLLTAEEINLALMVAAHKDDTDAIQKIAQVLDNPAQLNTADECGFTPLMIAARAGHTDTVELLATLLETPAAINAADIDGYTALMIAALNGYTDTVEVLAKRLGSREAINAINKDGRTALELAVDSGNVDTVHVLTEFLKAFWVKRQPSGMAESAPLEVITDTANLL</sequence>
<dbReference type="Gene3D" id="1.25.40.20">
    <property type="entry name" value="Ankyrin repeat-containing domain"/>
    <property type="match status" value="1"/>
</dbReference>
<evidence type="ECO:0000313" key="5">
    <source>
        <dbReference type="Proteomes" id="UP001549320"/>
    </source>
</evidence>
<gene>
    <name evidence="4" type="ORF">ABIE13_003747</name>
</gene>
<keyword evidence="5" id="KW-1185">Reference proteome</keyword>
<dbReference type="InterPro" id="IPR050889">
    <property type="entry name" value="Dendritic_Spine_Reg/Scaffold"/>
</dbReference>
<dbReference type="InterPro" id="IPR002110">
    <property type="entry name" value="Ankyrin_rpt"/>
</dbReference>
<evidence type="ECO:0000256" key="3">
    <source>
        <dbReference type="PROSITE-ProRule" id="PRU00023"/>
    </source>
</evidence>
<keyword evidence="2 3" id="KW-0040">ANK repeat</keyword>
<organism evidence="4 5">
    <name type="scientific">Ottowia thiooxydans</name>
    <dbReference type="NCBI Taxonomy" id="219182"/>
    <lineage>
        <taxon>Bacteria</taxon>
        <taxon>Pseudomonadati</taxon>
        <taxon>Pseudomonadota</taxon>
        <taxon>Betaproteobacteria</taxon>
        <taxon>Burkholderiales</taxon>
        <taxon>Comamonadaceae</taxon>
        <taxon>Ottowia</taxon>
    </lineage>
</organism>
<evidence type="ECO:0000256" key="2">
    <source>
        <dbReference type="ARBA" id="ARBA00023043"/>
    </source>
</evidence>
<feature type="repeat" description="ANK" evidence="3">
    <location>
        <begin position="85"/>
        <end position="120"/>
    </location>
</feature>
<proteinExistence type="predicted"/>
<dbReference type="InterPro" id="IPR036770">
    <property type="entry name" value="Ankyrin_rpt-contain_sf"/>
</dbReference>
<evidence type="ECO:0000256" key="1">
    <source>
        <dbReference type="ARBA" id="ARBA00022737"/>
    </source>
</evidence>
<dbReference type="SUPFAM" id="SSF48403">
    <property type="entry name" value="Ankyrin repeat"/>
    <property type="match status" value="1"/>
</dbReference>
<dbReference type="PANTHER" id="PTHR24166">
    <property type="entry name" value="ROLLING PEBBLES, ISOFORM B"/>
    <property type="match status" value="1"/>
</dbReference>
<dbReference type="PROSITE" id="PS50088">
    <property type="entry name" value="ANK_REPEAT"/>
    <property type="match status" value="1"/>
</dbReference>
<accession>A0ABV2QC59</accession>
<dbReference type="Pfam" id="PF12796">
    <property type="entry name" value="Ank_2"/>
    <property type="match status" value="1"/>
</dbReference>
<dbReference type="EMBL" id="JBEPSH010000007">
    <property type="protein sequence ID" value="MET4578631.1"/>
    <property type="molecule type" value="Genomic_DNA"/>
</dbReference>
<name>A0ABV2QC59_9BURK</name>
<dbReference type="PROSITE" id="PS50297">
    <property type="entry name" value="ANK_REP_REGION"/>
    <property type="match status" value="1"/>
</dbReference>
<comment type="caution">
    <text evidence="4">The sequence shown here is derived from an EMBL/GenBank/DDBJ whole genome shotgun (WGS) entry which is preliminary data.</text>
</comment>
<dbReference type="Proteomes" id="UP001549320">
    <property type="component" value="Unassembled WGS sequence"/>
</dbReference>
<dbReference type="RefSeq" id="WP_354446027.1">
    <property type="nucleotide sequence ID" value="NZ_JBEPSH010000007.1"/>
</dbReference>
<keyword evidence="1" id="KW-0677">Repeat</keyword>